<evidence type="ECO:0000256" key="1">
    <source>
        <dbReference type="ARBA" id="ARBA00022553"/>
    </source>
</evidence>
<dbReference type="PANTHER" id="PTHR44591">
    <property type="entry name" value="STRESS RESPONSE REGULATOR PROTEIN 1"/>
    <property type="match status" value="1"/>
</dbReference>
<dbReference type="PANTHER" id="PTHR44591:SF25">
    <property type="entry name" value="CHEMOTAXIS TWO-COMPONENT RESPONSE REGULATOR"/>
    <property type="match status" value="1"/>
</dbReference>
<protein>
    <submittedName>
        <fullName evidence="4">Response regulator receiver domain-containing protein</fullName>
    </submittedName>
</protein>
<dbReference type="InterPro" id="IPR050595">
    <property type="entry name" value="Bact_response_regulator"/>
</dbReference>
<evidence type="ECO:0000256" key="2">
    <source>
        <dbReference type="PROSITE-ProRule" id="PRU00169"/>
    </source>
</evidence>
<reference evidence="4 5" key="1">
    <citation type="submission" date="2019-06" db="EMBL/GenBank/DDBJ databases">
        <title>Sorghum-associated microbial communities from plants grown in Nebraska, USA.</title>
        <authorList>
            <person name="Schachtman D."/>
        </authorList>
    </citation>
    <scope>NUCLEOTIDE SEQUENCE [LARGE SCALE GENOMIC DNA]</scope>
    <source>
        <strain evidence="4 5">1225</strain>
    </source>
</reference>
<dbReference type="AlphaFoldDB" id="A0A561R8D3"/>
<gene>
    <name evidence="4" type="ORF">FHW37_101673</name>
</gene>
<accession>A0A561R8D3</accession>
<dbReference type="Gene3D" id="3.40.50.2300">
    <property type="match status" value="1"/>
</dbReference>
<comment type="caution">
    <text evidence="4">The sequence shown here is derived from an EMBL/GenBank/DDBJ whole genome shotgun (WGS) entry which is preliminary data.</text>
</comment>
<keyword evidence="5" id="KW-1185">Reference proteome</keyword>
<dbReference type="EMBL" id="VIWP01000001">
    <property type="protein sequence ID" value="TWF58869.1"/>
    <property type="molecule type" value="Genomic_DNA"/>
</dbReference>
<proteinExistence type="predicted"/>
<evidence type="ECO:0000259" key="3">
    <source>
        <dbReference type="PROSITE" id="PS50110"/>
    </source>
</evidence>
<dbReference type="SUPFAM" id="SSF52172">
    <property type="entry name" value="CheY-like"/>
    <property type="match status" value="1"/>
</dbReference>
<dbReference type="InterPro" id="IPR011006">
    <property type="entry name" value="CheY-like_superfamily"/>
</dbReference>
<feature type="modified residue" description="4-aspartylphosphate" evidence="2">
    <location>
        <position position="55"/>
    </location>
</feature>
<evidence type="ECO:0000313" key="4">
    <source>
        <dbReference type="EMBL" id="TWF58869.1"/>
    </source>
</evidence>
<dbReference type="InterPro" id="IPR001789">
    <property type="entry name" value="Sig_transdc_resp-reg_receiver"/>
</dbReference>
<evidence type="ECO:0000313" key="5">
    <source>
        <dbReference type="Proteomes" id="UP000320653"/>
    </source>
</evidence>
<dbReference type="PROSITE" id="PS50110">
    <property type="entry name" value="RESPONSE_REGULATORY"/>
    <property type="match status" value="1"/>
</dbReference>
<keyword evidence="1 2" id="KW-0597">Phosphoprotein</keyword>
<dbReference type="SMART" id="SM00448">
    <property type="entry name" value="REC"/>
    <property type="match status" value="1"/>
</dbReference>
<dbReference type="GO" id="GO:0000160">
    <property type="term" value="P:phosphorelay signal transduction system"/>
    <property type="evidence" value="ECO:0007669"/>
    <property type="project" value="InterPro"/>
</dbReference>
<sequence>MSQTSLIAIVDDDLAIREALDDLVKSLGYESKLFESAEAFLAFKPRASVDCMVVDVKMPGLSGIELQSRLNQEGDRPPMIFMTSYHDERTRTAALDGGALAFLGKPVDLTKLIEFIDTALALPKPA</sequence>
<feature type="domain" description="Response regulatory" evidence="3">
    <location>
        <begin position="6"/>
        <end position="120"/>
    </location>
</feature>
<name>A0A561R8D3_9HYPH</name>
<dbReference type="RefSeq" id="WP_145632447.1">
    <property type="nucleotide sequence ID" value="NZ_VIWP01000001.1"/>
</dbReference>
<organism evidence="4 5">
    <name type="scientific">Neorhizobium alkalisoli</name>
    <dbReference type="NCBI Taxonomy" id="528178"/>
    <lineage>
        <taxon>Bacteria</taxon>
        <taxon>Pseudomonadati</taxon>
        <taxon>Pseudomonadota</taxon>
        <taxon>Alphaproteobacteria</taxon>
        <taxon>Hyphomicrobiales</taxon>
        <taxon>Rhizobiaceae</taxon>
        <taxon>Rhizobium/Agrobacterium group</taxon>
        <taxon>Neorhizobium</taxon>
    </lineage>
</organism>
<dbReference type="Proteomes" id="UP000320653">
    <property type="component" value="Unassembled WGS sequence"/>
</dbReference>
<dbReference type="OrthoDB" id="9782655at2"/>
<dbReference type="Pfam" id="PF00072">
    <property type="entry name" value="Response_reg"/>
    <property type="match status" value="1"/>
</dbReference>